<accession>A0ABM5WHI1</accession>
<dbReference type="Gene3D" id="1.10.260.40">
    <property type="entry name" value="lambda repressor-like DNA-binding domains"/>
    <property type="match status" value="1"/>
</dbReference>
<organism evidence="2 3">
    <name type="scientific">Pandoraea norimbergensis</name>
    <dbReference type="NCBI Taxonomy" id="93219"/>
    <lineage>
        <taxon>Bacteria</taxon>
        <taxon>Pseudomonadati</taxon>
        <taxon>Pseudomonadota</taxon>
        <taxon>Betaproteobacteria</taxon>
        <taxon>Burkholderiales</taxon>
        <taxon>Burkholderiaceae</taxon>
        <taxon>Pandoraea</taxon>
    </lineage>
</organism>
<gene>
    <name evidence="2" type="ORF">AT302_08130</name>
</gene>
<proteinExistence type="predicted"/>
<dbReference type="Pfam" id="PF13560">
    <property type="entry name" value="HTH_31"/>
    <property type="match status" value="1"/>
</dbReference>
<protein>
    <submittedName>
        <fullName evidence="2">DNA-binding protein</fullName>
    </submittedName>
</protein>
<dbReference type="InterPro" id="IPR001387">
    <property type="entry name" value="Cro/C1-type_HTH"/>
</dbReference>
<keyword evidence="2" id="KW-0238">DNA-binding</keyword>
<sequence>MSALGDFIRARRKKLGLTQTALAARVGVDDTYVSAVETGKRTPDGEQFLELVAAALELNDDLKRDLAAAARRSQRIFRLPAEISVHKHEVLRALAMDIKLSDDDMSAFAAIHAALARSRTSEAVDTQESTIGGPM</sequence>
<evidence type="ECO:0000259" key="1">
    <source>
        <dbReference type="PROSITE" id="PS50943"/>
    </source>
</evidence>
<dbReference type="GO" id="GO:0003677">
    <property type="term" value="F:DNA binding"/>
    <property type="evidence" value="ECO:0007669"/>
    <property type="project" value="UniProtKB-KW"/>
</dbReference>
<name>A0ABM5WHI1_9BURK</name>
<feature type="domain" description="HTH cro/C1-type" evidence="1">
    <location>
        <begin position="8"/>
        <end position="62"/>
    </location>
</feature>
<dbReference type="EMBL" id="CP013480">
    <property type="protein sequence ID" value="ALS59727.1"/>
    <property type="molecule type" value="Genomic_DNA"/>
</dbReference>
<dbReference type="SMART" id="SM00530">
    <property type="entry name" value="HTH_XRE"/>
    <property type="match status" value="1"/>
</dbReference>
<dbReference type="Proteomes" id="UP000060277">
    <property type="component" value="Chromosome"/>
</dbReference>
<dbReference type="CDD" id="cd00093">
    <property type="entry name" value="HTH_XRE"/>
    <property type="match status" value="1"/>
</dbReference>
<dbReference type="InterPro" id="IPR010982">
    <property type="entry name" value="Lambda_DNA-bd_dom_sf"/>
</dbReference>
<evidence type="ECO:0000313" key="2">
    <source>
        <dbReference type="EMBL" id="ALS59727.1"/>
    </source>
</evidence>
<keyword evidence="3" id="KW-1185">Reference proteome</keyword>
<dbReference type="SUPFAM" id="SSF47413">
    <property type="entry name" value="lambda repressor-like DNA-binding domains"/>
    <property type="match status" value="1"/>
</dbReference>
<dbReference type="PROSITE" id="PS50943">
    <property type="entry name" value="HTH_CROC1"/>
    <property type="match status" value="1"/>
</dbReference>
<evidence type="ECO:0000313" key="3">
    <source>
        <dbReference type="Proteomes" id="UP000060277"/>
    </source>
</evidence>
<reference evidence="3" key="1">
    <citation type="submission" date="2015-12" db="EMBL/GenBank/DDBJ databases">
        <title>Complete genome sequence of Pandoraea norimbergensis DSM 11628.</title>
        <authorList>
            <person name="Ee R."/>
            <person name="Lim Y.-L."/>
            <person name="Yong D."/>
            <person name="Yin W.-F."/>
            <person name="Chan K.-G."/>
        </authorList>
    </citation>
    <scope>NUCLEOTIDE SEQUENCE [LARGE SCALE GENOMIC DNA]</scope>
    <source>
        <strain evidence="3">DSM 11628</strain>
    </source>
</reference>